<dbReference type="Gene3D" id="1.20.1290.10">
    <property type="entry name" value="AhpD-like"/>
    <property type="match status" value="1"/>
</dbReference>
<comment type="caution">
    <text evidence="2">The sequence shown here is derived from an EMBL/GenBank/DDBJ whole genome shotgun (WGS) entry which is preliminary data.</text>
</comment>
<protein>
    <submittedName>
        <fullName evidence="2">AhpD family alkylhydroperoxidase</fullName>
    </submittedName>
</protein>
<dbReference type="EMBL" id="JACBZY010000001">
    <property type="protein sequence ID" value="NYG99284.1"/>
    <property type="molecule type" value="Genomic_DNA"/>
</dbReference>
<evidence type="ECO:0000259" key="1">
    <source>
        <dbReference type="Pfam" id="PF02627"/>
    </source>
</evidence>
<feature type="domain" description="Carboxymuconolactone decarboxylase-like" evidence="1">
    <location>
        <begin position="22"/>
        <end position="106"/>
    </location>
</feature>
<accession>A0A852YDC3</accession>
<organism evidence="2 3">
    <name type="scientific">Schumannella luteola</name>
    <dbReference type="NCBI Taxonomy" id="472059"/>
    <lineage>
        <taxon>Bacteria</taxon>
        <taxon>Bacillati</taxon>
        <taxon>Actinomycetota</taxon>
        <taxon>Actinomycetes</taxon>
        <taxon>Micrococcales</taxon>
        <taxon>Microbacteriaceae</taxon>
        <taxon>Schumannella</taxon>
    </lineage>
</organism>
<name>A0A852YDC3_9MICO</name>
<dbReference type="Proteomes" id="UP000553888">
    <property type="component" value="Unassembled WGS sequence"/>
</dbReference>
<dbReference type="Pfam" id="PF02627">
    <property type="entry name" value="CMD"/>
    <property type="match status" value="1"/>
</dbReference>
<dbReference type="AlphaFoldDB" id="A0A852YDC3"/>
<keyword evidence="2" id="KW-0560">Oxidoreductase</keyword>
<keyword evidence="3" id="KW-1185">Reference proteome</keyword>
<reference evidence="2 3" key="1">
    <citation type="submission" date="2020-07" db="EMBL/GenBank/DDBJ databases">
        <title>Sequencing the genomes of 1000 actinobacteria strains.</title>
        <authorList>
            <person name="Klenk H.-P."/>
        </authorList>
    </citation>
    <scope>NUCLEOTIDE SEQUENCE [LARGE SCALE GENOMIC DNA]</scope>
    <source>
        <strain evidence="2 3">DSM 23141</strain>
    </source>
</reference>
<dbReference type="InterPro" id="IPR004675">
    <property type="entry name" value="AhpD_core"/>
</dbReference>
<keyword evidence="2" id="KW-0575">Peroxidase</keyword>
<dbReference type="SUPFAM" id="SSF69118">
    <property type="entry name" value="AhpD-like"/>
    <property type="match status" value="1"/>
</dbReference>
<dbReference type="GO" id="GO:0051920">
    <property type="term" value="F:peroxiredoxin activity"/>
    <property type="evidence" value="ECO:0007669"/>
    <property type="project" value="InterPro"/>
</dbReference>
<gene>
    <name evidence="2" type="ORF">BJ979_001910</name>
</gene>
<dbReference type="RefSeq" id="WP_179567378.1">
    <property type="nucleotide sequence ID" value="NZ_JACBZY010000001.1"/>
</dbReference>
<dbReference type="InterPro" id="IPR029032">
    <property type="entry name" value="AhpD-like"/>
</dbReference>
<dbReference type="PANTHER" id="PTHR33930:SF2">
    <property type="entry name" value="BLR3452 PROTEIN"/>
    <property type="match status" value="1"/>
</dbReference>
<dbReference type="PANTHER" id="PTHR33930">
    <property type="entry name" value="ALKYL HYDROPEROXIDE REDUCTASE AHPD"/>
    <property type="match status" value="1"/>
</dbReference>
<evidence type="ECO:0000313" key="2">
    <source>
        <dbReference type="EMBL" id="NYG99284.1"/>
    </source>
</evidence>
<sequence length="120" mass="12955">MTEFYDREGDRAYTADYKTSTPDILKAFSDFDNAVFAKEGRAIPLKYRELIALAVGITTQCVYCIDAHSQKAVAAGATQDELAEAGWVATAIRAGGGFAHARLAFKLSGIHDHDGDVQQA</sequence>
<evidence type="ECO:0000313" key="3">
    <source>
        <dbReference type="Proteomes" id="UP000553888"/>
    </source>
</evidence>
<proteinExistence type="predicted"/>
<dbReference type="NCBIfam" id="TIGR00778">
    <property type="entry name" value="ahpD_dom"/>
    <property type="match status" value="1"/>
</dbReference>
<dbReference type="InterPro" id="IPR003779">
    <property type="entry name" value="CMD-like"/>
</dbReference>